<dbReference type="AlphaFoldDB" id="C0E8P5"/>
<accession>C0E8P5</accession>
<feature type="compositionally biased region" description="Polar residues" evidence="1">
    <location>
        <begin position="1"/>
        <end position="18"/>
    </location>
</feature>
<evidence type="ECO:0000256" key="1">
    <source>
        <dbReference type="SAM" id="MobiDB-lite"/>
    </source>
</evidence>
<comment type="caution">
    <text evidence="2">The sequence shown here is derived from an EMBL/GenBank/DDBJ whole genome shotgun (WGS) entry which is preliminary data.</text>
</comment>
<gene>
    <name evidence="2" type="ORF">CLOSTMETH_00190</name>
</gene>
<sequence>MSNKITAKQNVFRQTQKHIFTPARTSLKSRTSLRRQRFSSPGLCRVENH</sequence>
<reference evidence="2 3" key="1">
    <citation type="submission" date="2009-01" db="EMBL/GenBank/DDBJ databases">
        <authorList>
            <person name="Fulton L."/>
            <person name="Clifton S."/>
            <person name="Fulton B."/>
            <person name="Xu J."/>
            <person name="Minx P."/>
            <person name="Pepin K.H."/>
            <person name="Johnson M."/>
            <person name="Bhonagiri V."/>
            <person name="Nash W.E."/>
            <person name="Mardis E.R."/>
            <person name="Wilson R.K."/>
        </authorList>
    </citation>
    <scope>NUCLEOTIDE SEQUENCE [LARGE SCALE GENOMIC DNA]</scope>
    <source>
        <strain evidence="2 3">DSM 5476</strain>
    </source>
</reference>
<evidence type="ECO:0000313" key="2">
    <source>
        <dbReference type="EMBL" id="EEG32171.1"/>
    </source>
</evidence>
<organism evidence="2 3">
    <name type="scientific">[Clostridium] methylpentosum DSM 5476</name>
    <dbReference type="NCBI Taxonomy" id="537013"/>
    <lineage>
        <taxon>Bacteria</taxon>
        <taxon>Bacillati</taxon>
        <taxon>Bacillota</taxon>
        <taxon>Clostridia</taxon>
        <taxon>Eubacteriales</taxon>
        <taxon>Oscillospiraceae</taxon>
        <taxon>Oscillospiraceae incertae sedis</taxon>
    </lineage>
</organism>
<dbReference type="EMBL" id="ACEC01000008">
    <property type="protein sequence ID" value="EEG32171.1"/>
    <property type="molecule type" value="Genomic_DNA"/>
</dbReference>
<feature type="region of interest" description="Disordered" evidence="1">
    <location>
        <begin position="1"/>
        <end position="49"/>
    </location>
</feature>
<keyword evidence="3" id="KW-1185">Reference proteome</keyword>
<dbReference type="Proteomes" id="UP000003340">
    <property type="component" value="Unassembled WGS sequence"/>
</dbReference>
<protein>
    <submittedName>
        <fullName evidence="2">Uncharacterized protein</fullName>
    </submittedName>
</protein>
<dbReference type="HOGENOM" id="CLU_3134144_0_0_9"/>
<reference evidence="2 3" key="2">
    <citation type="submission" date="2009-02" db="EMBL/GenBank/DDBJ databases">
        <title>Draft genome sequence of Clostridium methylpentosum (DSM 5476).</title>
        <authorList>
            <person name="Sudarsanam P."/>
            <person name="Ley R."/>
            <person name="Guruge J."/>
            <person name="Turnbaugh P.J."/>
            <person name="Mahowald M."/>
            <person name="Liep D."/>
            <person name="Gordon J."/>
        </authorList>
    </citation>
    <scope>NUCLEOTIDE SEQUENCE [LARGE SCALE GENOMIC DNA]</scope>
    <source>
        <strain evidence="2 3">DSM 5476</strain>
    </source>
</reference>
<proteinExistence type="predicted"/>
<name>C0E8P5_9FIRM</name>
<evidence type="ECO:0000313" key="3">
    <source>
        <dbReference type="Proteomes" id="UP000003340"/>
    </source>
</evidence>
<dbReference type="STRING" id="537013.CLOSTMETH_00190"/>